<proteinExistence type="predicted"/>
<dbReference type="Proteomes" id="UP000191024">
    <property type="component" value="Chromosome G"/>
</dbReference>
<dbReference type="AlphaFoldDB" id="A0A1G4K8F2"/>
<dbReference type="EMBL" id="LT598469">
    <property type="protein sequence ID" value="SCV00228.1"/>
    <property type="molecule type" value="Genomic_DNA"/>
</dbReference>
<accession>A0A1G4K8F2</accession>
<reference evidence="1 2" key="1">
    <citation type="submission" date="2016-03" db="EMBL/GenBank/DDBJ databases">
        <authorList>
            <person name="Devillers H."/>
        </authorList>
    </citation>
    <scope>NUCLEOTIDE SEQUENCE [LARGE SCALE GENOMIC DNA]</scope>
    <source>
        <strain evidence="1">CBS 11717</strain>
    </source>
</reference>
<protein>
    <submittedName>
        <fullName evidence="1">LAMI_0G03708g1_1</fullName>
    </submittedName>
</protein>
<keyword evidence="2" id="KW-1185">Reference proteome</keyword>
<gene>
    <name evidence="1" type="ORF">LAMI_0G03708G</name>
</gene>
<evidence type="ECO:0000313" key="2">
    <source>
        <dbReference type="Proteomes" id="UP000191024"/>
    </source>
</evidence>
<sequence length="151" mass="17468">MLKGHLVLIFQNSEIVDITRVGIRSRRRLISARCVQSINLLEQSSDKALSIEIFFQRSRKYIHLSKLSELFEMYLTTRPRSTFCYNQFFEPLFSSESVTAYSAHRGPTVDTSVSSSHEPLPSKNLDLSTFRVINARSRTVMIKPKNQYLTF</sequence>
<evidence type="ECO:0000313" key="1">
    <source>
        <dbReference type="EMBL" id="SCV00228.1"/>
    </source>
</evidence>
<name>A0A1G4K8F2_9SACH</name>
<organism evidence="1 2">
    <name type="scientific">Lachancea mirantina</name>
    <dbReference type="NCBI Taxonomy" id="1230905"/>
    <lineage>
        <taxon>Eukaryota</taxon>
        <taxon>Fungi</taxon>
        <taxon>Dikarya</taxon>
        <taxon>Ascomycota</taxon>
        <taxon>Saccharomycotina</taxon>
        <taxon>Saccharomycetes</taxon>
        <taxon>Saccharomycetales</taxon>
        <taxon>Saccharomycetaceae</taxon>
        <taxon>Lachancea</taxon>
    </lineage>
</organism>